<organism evidence="3 4">
    <name type="scientific">Xanthobacter autotrophicus (strain ATCC BAA-1158 / Py2)</name>
    <dbReference type="NCBI Taxonomy" id="78245"/>
    <lineage>
        <taxon>Bacteria</taxon>
        <taxon>Pseudomonadati</taxon>
        <taxon>Pseudomonadota</taxon>
        <taxon>Alphaproteobacteria</taxon>
        <taxon>Hyphomicrobiales</taxon>
        <taxon>Xanthobacteraceae</taxon>
        <taxon>Xanthobacter</taxon>
    </lineage>
</organism>
<dbReference type="EMBL" id="CP000781">
    <property type="protein sequence ID" value="ABS69039.1"/>
    <property type="molecule type" value="Genomic_DNA"/>
</dbReference>
<dbReference type="KEGG" id="xau:Xaut_3815"/>
<dbReference type="Pfam" id="PF13439">
    <property type="entry name" value="Glyco_transf_4"/>
    <property type="match status" value="1"/>
</dbReference>
<dbReference type="CAZy" id="GT4">
    <property type="family name" value="Glycosyltransferase Family 4"/>
</dbReference>
<evidence type="ECO:0000313" key="4">
    <source>
        <dbReference type="Proteomes" id="UP000002417"/>
    </source>
</evidence>
<dbReference type="PhylomeDB" id="A7ILZ6"/>
<dbReference type="CDD" id="cd03823">
    <property type="entry name" value="GT4_ExpE7-like"/>
    <property type="match status" value="1"/>
</dbReference>
<dbReference type="STRING" id="78245.Xaut_3815"/>
<dbReference type="InterPro" id="IPR050194">
    <property type="entry name" value="Glycosyltransferase_grp1"/>
</dbReference>
<dbReference type="Gene3D" id="3.40.50.2000">
    <property type="entry name" value="Glycogen Phosphorylase B"/>
    <property type="match status" value="2"/>
</dbReference>
<keyword evidence="4" id="KW-1185">Reference proteome</keyword>
<protein>
    <submittedName>
        <fullName evidence="3">Glycosyl transferase group 1</fullName>
    </submittedName>
</protein>
<dbReference type="Proteomes" id="UP000002417">
    <property type="component" value="Chromosome"/>
</dbReference>
<feature type="domain" description="Glycosyl transferase family 1" evidence="1">
    <location>
        <begin position="254"/>
        <end position="412"/>
    </location>
</feature>
<evidence type="ECO:0000259" key="1">
    <source>
        <dbReference type="Pfam" id="PF00534"/>
    </source>
</evidence>
<dbReference type="InterPro" id="IPR001296">
    <property type="entry name" value="Glyco_trans_1"/>
</dbReference>
<dbReference type="eggNOG" id="COG0438">
    <property type="taxonomic scope" value="Bacteria"/>
</dbReference>
<feature type="domain" description="Glycosyltransferase subfamily 4-like N-terminal" evidence="2">
    <location>
        <begin position="17"/>
        <end position="128"/>
    </location>
</feature>
<reference evidence="3 4" key="1">
    <citation type="submission" date="2007-07" db="EMBL/GenBank/DDBJ databases">
        <title>Complete sequence of chromosome of Xanthobacter autotrophicus Py2.</title>
        <authorList>
            <consortium name="US DOE Joint Genome Institute"/>
            <person name="Copeland A."/>
            <person name="Lucas S."/>
            <person name="Lapidus A."/>
            <person name="Barry K."/>
            <person name="Glavina del Rio T."/>
            <person name="Hammon N."/>
            <person name="Israni S."/>
            <person name="Dalin E."/>
            <person name="Tice H."/>
            <person name="Pitluck S."/>
            <person name="Sims D."/>
            <person name="Brettin T."/>
            <person name="Bruce D."/>
            <person name="Detter J.C."/>
            <person name="Han C."/>
            <person name="Tapia R."/>
            <person name="Brainard J."/>
            <person name="Schmutz J."/>
            <person name="Larimer F."/>
            <person name="Land M."/>
            <person name="Hauser L."/>
            <person name="Kyrpides N."/>
            <person name="Kim E."/>
            <person name="Ensigns S.A."/>
            <person name="Richardson P."/>
        </authorList>
    </citation>
    <scope>NUCLEOTIDE SEQUENCE [LARGE SCALE GENOMIC DNA]</scope>
    <source>
        <strain evidence="4">ATCC BAA-1158 / Py2</strain>
    </source>
</reference>
<gene>
    <name evidence="3" type="ordered locus">Xaut_3815</name>
</gene>
<keyword evidence="3" id="KW-0808">Transferase</keyword>
<name>A7ILZ6_XANP2</name>
<dbReference type="HOGENOM" id="CLU_009583_35_1_5"/>
<dbReference type="OrthoDB" id="9807414at2"/>
<sequence length="436" mass="47436">MRVALFVHCYYPEHFYGTESYTRTLARELSALGHEPVVVTATFPGETPQQEMVERYTFDGIPVIRIDRNVHPNTGLRDTYDLPSLRAVHERILRGIRPDIVHVCHLINHTTALLEVTRRLGLPTVATFTDFFGFCFNNKLSAADGSLCAGPNASRSNCVACSLFADGTAASNPARRLLARLVSSGAANLPILVPGWRPTVSALKDRPEHLAAAYSAYAGALTPTRFLMEAYKRTSIGVPLELSRFGIDIDRAPKPARDGGPTRLGFIGQLAPHKGLHLLLRALREVPKGAFTLDVHGDEGMDPSYAAKVRGLSTGLDVSFRGTFSIERIAQVLGEIDLLVIPSTWVENSPLILLQALATHTPVLVANVEGMSEFVEAGCNGFTFAKGSVADLAARLKLFAQDQGLARAMSAKTHYERTSRHMVADVADFYARACGI</sequence>
<evidence type="ECO:0000313" key="3">
    <source>
        <dbReference type="EMBL" id="ABS69039.1"/>
    </source>
</evidence>
<evidence type="ECO:0000259" key="2">
    <source>
        <dbReference type="Pfam" id="PF13439"/>
    </source>
</evidence>
<dbReference type="PANTHER" id="PTHR45947:SF13">
    <property type="entry name" value="TRANSFERASE"/>
    <property type="match status" value="1"/>
</dbReference>
<proteinExistence type="predicted"/>
<dbReference type="SUPFAM" id="SSF53756">
    <property type="entry name" value="UDP-Glycosyltransferase/glycogen phosphorylase"/>
    <property type="match status" value="1"/>
</dbReference>
<dbReference type="GO" id="GO:0016757">
    <property type="term" value="F:glycosyltransferase activity"/>
    <property type="evidence" value="ECO:0007669"/>
    <property type="project" value="InterPro"/>
</dbReference>
<dbReference type="PANTHER" id="PTHR45947">
    <property type="entry name" value="SULFOQUINOVOSYL TRANSFERASE SQD2"/>
    <property type="match status" value="1"/>
</dbReference>
<dbReference type="InterPro" id="IPR028098">
    <property type="entry name" value="Glyco_trans_4-like_N"/>
</dbReference>
<dbReference type="AlphaFoldDB" id="A7ILZ6"/>
<accession>A7ILZ6</accession>
<dbReference type="Pfam" id="PF00534">
    <property type="entry name" value="Glycos_transf_1"/>
    <property type="match status" value="1"/>
</dbReference>